<dbReference type="Proteomes" id="UP000246050">
    <property type="component" value="Unassembled WGS sequence"/>
</dbReference>
<comment type="caution">
    <text evidence="2">The sequence shown here is derived from an EMBL/GenBank/DDBJ whole genome shotgun (WGS) entry which is preliminary data.</text>
</comment>
<evidence type="ECO:0000313" key="3">
    <source>
        <dbReference type="Proteomes" id="UP000246050"/>
    </source>
</evidence>
<dbReference type="EMBL" id="QGKS01000372">
    <property type="protein sequence ID" value="PWR10010.1"/>
    <property type="molecule type" value="Genomic_DNA"/>
</dbReference>
<protein>
    <submittedName>
        <fullName evidence="2">IS110 family transposase</fullName>
    </submittedName>
</protein>
<accession>A0A317DAX4</accession>
<dbReference type="AlphaFoldDB" id="A0A317DAX4"/>
<sequence length="38" mass="4632">RRRSQGKTDREIKRCLKRYIAREIYRRLETPPSELDAA</sequence>
<reference evidence="2 3" key="1">
    <citation type="submission" date="2018-05" db="EMBL/GenBank/DDBJ databases">
        <title>Micromonosporas from Atacama Desert.</title>
        <authorList>
            <person name="Carro L."/>
            <person name="Golinska P."/>
            <person name="Klenk H.-P."/>
            <person name="Goodfellow M."/>
        </authorList>
    </citation>
    <scope>NUCLEOTIDE SEQUENCE [LARGE SCALE GENOMIC DNA]</scope>
    <source>
        <strain evidence="2 3">4G51</strain>
    </source>
</reference>
<evidence type="ECO:0000313" key="2">
    <source>
        <dbReference type="EMBL" id="PWR11594.1"/>
    </source>
</evidence>
<proteinExistence type="predicted"/>
<dbReference type="EMBL" id="QGKS01000315">
    <property type="protein sequence ID" value="PWR11594.1"/>
    <property type="molecule type" value="Genomic_DNA"/>
</dbReference>
<gene>
    <name evidence="2" type="ORF">DKT69_26305</name>
    <name evidence="1" type="ORF">DKT69_29845</name>
</gene>
<organism evidence="2 3">
    <name type="scientific">Micromonospora sicca</name>
    <dbReference type="NCBI Taxonomy" id="2202420"/>
    <lineage>
        <taxon>Bacteria</taxon>
        <taxon>Bacillati</taxon>
        <taxon>Actinomycetota</taxon>
        <taxon>Actinomycetes</taxon>
        <taxon>Micromonosporales</taxon>
        <taxon>Micromonosporaceae</taxon>
        <taxon>Micromonospora</taxon>
    </lineage>
</organism>
<name>A0A317DAX4_9ACTN</name>
<evidence type="ECO:0000313" key="1">
    <source>
        <dbReference type="EMBL" id="PWR10010.1"/>
    </source>
</evidence>
<feature type="non-terminal residue" evidence="2">
    <location>
        <position position="1"/>
    </location>
</feature>